<evidence type="ECO:0000313" key="1">
    <source>
        <dbReference type="EMBL" id="KAJ1643529.1"/>
    </source>
</evidence>
<reference evidence="1" key="1">
    <citation type="submission" date="2022-07" db="EMBL/GenBank/DDBJ databases">
        <title>Phylogenomic reconstructions and comparative analyses of Kickxellomycotina fungi.</title>
        <authorList>
            <person name="Reynolds N.K."/>
            <person name="Stajich J.E."/>
            <person name="Barry K."/>
            <person name="Grigoriev I.V."/>
            <person name="Crous P."/>
            <person name="Smith M.E."/>
        </authorList>
    </citation>
    <scope>NUCLEOTIDE SEQUENCE</scope>
    <source>
        <strain evidence="1">NBRC 105413</strain>
    </source>
</reference>
<dbReference type="AlphaFoldDB" id="A0A9W8CH25"/>
<accession>A0A9W8CH25</accession>
<name>A0A9W8CH25_9FUNG</name>
<comment type="caution">
    <text evidence="1">The sequence shown here is derived from an EMBL/GenBank/DDBJ whole genome shotgun (WGS) entry which is preliminary data.</text>
</comment>
<dbReference type="Proteomes" id="UP001145021">
    <property type="component" value="Unassembled WGS sequence"/>
</dbReference>
<sequence length="176" mass="20000">MYGMLADVQGETNGIYSMRQINEKLQQITNNWLEPLKNMKNCGYFSKRQGIQPNKITICELFGIDAIKPAMTNRDIKNKFNFRALKEYVGIGDQVWNKKQKCPLDVPFAVPQMTILDNFVEFKPWIKAMVIQHGQSMVGFMDACVTNAINSYIVEPISTGTNIAKYTFVTSAESNL</sequence>
<protein>
    <submittedName>
        <fullName evidence="1">Uncharacterized protein</fullName>
    </submittedName>
</protein>
<proteinExistence type="predicted"/>
<keyword evidence="2" id="KW-1185">Reference proteome</keyword>
<organism evidence="1 2">
    <name type="scientific">Coemansia asiatica</name>
    <dbReference type="NCBI Taxonomy" id="1052880"/>
    <lineage>
        <taxon>Eukaryota</taxon>
        <taxon>Fungi</taxon>
        <taxon>Fungi incertae sedis</taxon>
        <taxon>Zoopagomycota</taxon>
        <taxon>Kickxellomycotina</taxon>
        <taxon>Kickxellomycetes</taxon>
        <taxon>Kickxellales</taxon>
        <taxon>Kickxellaceae</taxon>
        <taxon>Coemansia</taxon>
    </lineage>
</organism>
<gene>
    <name evidence="1" type="ORF">LPJ64_004707</name>
</gene>
<evidence type="ECO:0000313" key="2">
    <source>
        <dbReference type="Proteomes" id="UP001145021"/>
    </source>
</evidence>
<dbReference type="EMBL" id="JANBOH010000246">
    <property type="protein sequence ID" value="KAJ1643529.1"/>
    <property type="molecule type" value="Genomic_DNA"/>
</dbReference>